<accession>A0A919PF71</accession>
<evidence type="ECO:0000256" key="3">
    <source>
        <dbReference type="ARBA" id="ARBA00022729"/>
    </source>
</evidence>
<comment type="caution">
    <text evidence="6">The sequence shown here is derived from an EMBL/GenBank/DDBJ whole genome shotgun (WGS) entry which is preliminary data.</text>
</comment>
<protein>
    <submittedName>
        <fullName evidence="6">ABC transporter substrate-binding protein</fullName>
    </submittedName>
</protein>
<comment type="similarity">
    <text evidence="1">Belongs to the bacterial solute-binding protein 1 family.</text>
</comment>
<gene>
    <name evidence="6" type="ORF">Dsi01nite_008650</name>
</gene>
<dbReference type="InterPro" id="IPR006059">
    <property type="entry name" value="SBP"/>
</dbReference>
<feature type="transmembrane region" description="Helical" evidence="5">
    <location>
        <begin position="53"/>
        <end position="74"/>
    </location>
</feature>
<dbReference type="Gene3D" id="3.40.190.10">
    <property type="entry name" value="Periplasmic binding protein-like II"/>
    <property type="match status" value="2"/>
</dbReference>
<dbReference type="GO" id="GO:0015768">
    <property type="term" value="P:maltose transport"/>
    <property type="evidence" value="ECO:0007669"/>
    <property type="project" value="TreeGrafter"/>
</dbReference>
<dbReference type="GO" id="GO:0042956">
    <property type="term" value="P:maltodextrin transmembrane transport"/>
    <property type="evidence" value="ECO:0007669"/>
    <property type="project" value="TreeGrafter"/>
</dbReference>
<feature type="compositionally biased region" description="Pro residues" evidence="4">
    <location>
        <begin position="1"/>
        <end position="40"/>
    </location>
</feature>
<reference evidence="6" key="1">
    <citation type="submission" date="2021-01" db="EMBL/GenBank/DDBJ databases">
        <title>Whole genome shotgun sequence of Dactylosporangium siamense NBRC 106093.</title>
        <authorList>
            <person name="Komaki H."/>
            <person name="Tamura T."/>
        </authorList>
    </citation>
    <scope>NUCLEOTIDE SEQUENCE</scope>
    <source>
        <strain evidence="6">NBRC 106093</strain>
    </source>
</reference>
<sequence>MTTPPTPPPGDDPPTPPPPGDDPPTPPPPDDDPPAPPPGPGLRDRIRRARGRAGLLAGFVAGVAVAALAAVHLVPLLDRDDGPERGDLVILSGRDDGDGNQRQALVDQWNALHPDNPARIEEIAADADAQHSEMVARAQGGGAGVDIFNLDVTWTAEFASSDYIRPLPDTQDVAGFLPAPLATCRYRGKLWGLPFNTDAGLLYYRTPLVTAAPANWAQLVNTVQDVLSRSGPGPQPVAGWAGQLRDYEGLTVNALEAIWGAGGEVVDGHGEVVIDSPEAQTGLTRLAAGLRPGAPQVILPDSVRFDETATTQAFAGGKLLFMRNWPVAHRALDPADPAGGADGAAAVGFGVAKLPGPSVLGGQNLAVARQSRHPRAARALIEFLTGERSQQLLFERGGFAATREIVYRDATVVKLYRYAPTLLDAIRSAHSRPVTAHYAQFSETFRQVVLEALADGGQLRADAKPRLQRALQGYK</sequence>
<keyword evidence="7" id="KW-1185">Reference proteome</keyword>
<keyword evidence="5" id="KW-1133">Transmembrane helix</keyword>
<dbReference type="RefSeq" id="WP_203844697.1">
    <property type="nucleotide sequence ID" value="NZ_BONQ01000017.1"/>
</dbReference>
<evidence type="ECO:0000313" key="6">
    <source>
        <dbReference type="EMBL" id="GIG42824.1"/>
    </source>
</evidence>
<keyword evidence="5" id="KW-0472">Membrane</keyword>
<evidence type="ECO:0000313" key="7">
    <source>
        <dbReference type="Proteomes" id="UP000660611"/>
    </source>
</evidence>
<dbReference type="GO" id="GO:1901982">
    <property type="term" value="F:maltose binding"/>
    <property type="evidence" value="ECO:0007669"/>
    <property type="project" value="TreeGrafter"/>
</dbReference>
<dbReference type="Pfam" id="PF01547">
    <property type="entry name" value="SBP_bac_1"/>
    <property type="match status" value="1"/>
</dbReference>
<evidence type="ECO:0000256" key="1">
    <source>
        <dbReference type="ARBA" id="ARBA00008520"/>
    </source>
</evidence>
<evidence type="ECO:0000256" key="5">
    <source>
        <dbReference type="SAM" id="Phobius"/>
    </source>
</evidence>
<evidence type="ECO:0000256" key="2">
    <source>
        <dbReference type="ARBA" id="ARBA00022448"/>
    </source>
</evidence>
<name>A0A919PF71_9ACTN</name>
<proteinExistence type="inferred from homology"/>
<dbReference type="PANTHER" id="PTHR30061">
    <property type="entry name" value="MALTOSE-BINDING PERIPLASMIC PROTEIN"/>
    <property type="match status" value="1"/>
</dbReference>
<feature type="region of interest" description="Disordered" evidence="4">
    <location>
        <begin position="1"/>
        <end position="43"/>
    </location>
</feature>
<keyword evidence="3" id="KW-0732">Signal</keyword>
<organism evidence="6 7">
    <name type="scientific">Dactylosporangium siamense</name>
    <dbReference type="NCBI Taxonomy" id="685454"/>
    <lineage>
        <taxon>Bacteria</taxon>
        <taxon>Bacillati</taxon>
        <taxon>Actinomycetota</taxon>
        <taxon>Actinomycetes</taxon>
        <taxon>Micromonosporales</taxon>
        <taxon>Micromonosporaceae</taxon>
        <taxon>Dactylosporangium</taxon>
    </lineage>
</organism>
<dbReference type="AlphaFoldDB" id="A0A919PF71"/>
<keyword evidence="2" id="KW-0813">Transport</keyword>
<keyword evidence="5" id="KW-0812">Transmembrane</keyword>
<dbReference type="SUPFAM" id="SSF53850">
    <property type="entry name" value="Periplasmic binding protein-like II"/>
    <property type="match status" value="1"/>
</dbReference>
<dbReference type="EMBL" id="BONQ01000017">
    <property type="protein sequence ID" value="GIG42824.1"/>
    <property type="molecule type" value="Genomic_DNA"/>
</dbReference>
<dbReference type="Proteomes" id="UP000660611">
    <property type="component" value="Unassembled WGS sequence"/>
</dbReference>
<evidence type="ECO:0000256" key="4">
    <source>
        <dbReference type="SAM" id="MobiDB-lite"/>
    </source>
</evidence>
<dbReference type="PANTHER" id="PTHR30061:SF50">
    <property type="entry name" value="MALTOSE_MALTODEXTRIN-BINDING PERIPLASMIC PROTEIN"/>
    <property type="match status" value="1"/>
</dbReference>
<dbReference type="GO" id="GO:0055052">
    <property type="term" value="C:ATP-binding cassette (ABC) transporter complex, substrate-binding subunit-containing"/>
    <property type="evidence" value="ECO:0007669"/>
    <property type="project" value="TreeGrafter"/>
</dbReference>